<evidence type="ECO:0000313" key="2">
    <source>
        <dbReference type="Proteomes" id="UP000255224"/>
    </source>
</evidence>
<dbReference type="EMBL" id="UFVQ01000003">
    <property type="protein sequence ID" value="STC96095.1"/>
    <property type="molecule type" value="Genomic_DNA"/>
</dbReference>
<name>A0A376DWF8_CHRCU</name>
<sequence>MINELLILFLICKSLYFIKNPKINFSEGGYFEKIFNSSSNSSPKLIWSVYYFQQNKIPSNFLFVGIIET</sequence>
<accession>A0A376DWF8</accession>
<dbReference type="AlphaFoldDB" id="A0A376DWF8"/>
<evidence type="ECO:0000313" key="1">
    <source>
        <dbReference type="EMBL" id="STC96095.1"/>
    </source>
</evidence>
<proteinExistence type="predicted"/>
<reference evidence="1 2" key="1">
    <citation type="submission" date="2018-06" db="EMBL/GenBank/DDBJ databases">
        <authorList>
            <consortium name="Pathogen Informatics"/>
            <person name="Doyle S."/>
        </authorList>
    </citation>
    <scope>NUCLEOTIDE SEQUENCE [LARGE SCALE GENOMIC DNA]</scope>
    <source>
        <strain evidence="1 2">NCTC13533</strain>
    </source>
</reference>
<dbReference type="Proteomes" id="UP000255224">
    <property type="component" value="Unassembled WGS sequence"/>
</dbReference>
<gene>
    <name evidence="1" type="ORF">NCTC13533_02089</name>
</gene>
<protein>
    <submittedName>
        <fullName evidence="1">Uncharacterized protein</fullName>
    </submittedName>
</protein>
<organism evidence="1 2">
    <name type="scientific">Chryseobacterium carnipullorum</name>
    <dbReference type="NCBI Taxonomy" id="1124835"/>
    <lineage>
        <taxon>Bacteria</taxon>
        <taxon>Pseudomonadati</taxon>
        <taxon>Bacteroidota</taxon>
        <taxon>Flavobacteriia</taxon>
        <taxon>Flavobacteriales</taxon>
        <taxon>Weeksellaceae</taxon>
        <taxon>Chryseobacterium group</taxon>
        <taxon>Chryseobacterium</taxon>
    </lineage>
</organism>